<dbReference type="Gene3D" id="1.20.58.120">
    <property type="entry name" value="BAG domain"/>
    <property type="match status" value="1"/>
</dbReference>
<evidence type="ECO:0000313" key="1">
    <source>
        <dbReference type="EMBL" id="CAL8092481.1"/>
    </source>
</evidence>
<evidence type="ECO:0008006" key="3">
    <source>
        <dbReference type="Google" id="ProtNLM"/>
    </source>
</evidence>
<dbReference type="EMBL" id="CAXLJM020000025">
    <property type="protein sequence ID" value="CAL8092481.1"/>
    <property type="molecule type" value="Genomic_DNA"/>
</dbReference>
<protein>
    <recommendedName>
        <fullName evidence="3">BAG domain-containing protein</fullName>
    </recommendedName>
</protein>
<accession>A0ABP1Q9H4</accession>
<comment type="caution">
    <text evidence="1">The sequence shown here is derived from an EMBL/GenBank/DDBJ whole genome shotgun (WGS) entry which is preliminary data.</text>
</comment>
<organism evidence="1 2">
    <name type="scientific">Orchesella dallaii</name>
    <dbReference type="NCBI Taxonomy" id="48710"/>
    <lineage>
        <taxon>Eukaryota</taxon>
        <taxon>Metazoa</taxon>
        <taxon>Ecdysozoa</taxon>
        <taxon>Arthropoda</taxon>
        <taxon>Hexapoda</taxon>
        <taxon>Collembola</taxon>
        <taxon>Entomobryomorpha</taxon>
        <taxon>Entomobryoidea</taxon>
        <taxon>Orchesellidae</taxon>
        <taxon>Orchesellinae</taxon>
        <taxon>Orchesella</taxon>
    </lineage>
</organism>
<evidence type="ECO:0000313" key="2">
    <source>
        <dbReference type="Proteomes" id="UP001642540"/>
    </source>
</evidence>
<keyword evidence="2" id="KW-1185">Reference proteome</keyword>
<dbReference type="InterPro" id="IPR036533">
    <property type="entry name" value="BAG_dom_sf"/>
</dbReference>
<sequence length="133" mass="15335">MMTNSTNNNKNSALTSFRQRLGKIESEFLENNQRFQQQTLLDVTTLMLKMKLDQIKQLKTDIFNYNSPHFTNEYRILEGQCSKLQSDLDVLDLSGREDLRKERKDALMFVGELAEKLGKKGHADGRSCGECEI</sequence>
<proteinExistence type="predicted"/>
<name>A0ABP1Q9H4_9HEXA</name>
<gene>
    <name evidence="1" type="ORF">ODALV1_LOCUS8233</name>
</gene>
<reference evidence="1 2" key="1">
    <citation type="submission" date="2024-08" db="EMBL/GenBank/DDBJ databases">
        <authorList>
            <person name="Cucini C."/>
            <person name="Frati F."/>
        </authorList>
    </citation>
    <scope>NUCLEOTIDE SEQUENCE [LARGE SCALE GENOMIC DNA]</scope>
</reference>
<dbReference type="Proteomes" id="UP001642540">
    <property type="component" value="Unassembled WGS sequence"/>
</dbReference>